<keyword evidence="3 7" id="KW-0479">Metal-binding</keyword>
<evidence type="ECO:0000256" key="3">
    <source>
        <dbReference type="ARBA" id="ARBA00022723"/>
    </source>
</evidence>
<keyword evidence="2 7" id="KW-0001">2Fe-2S</keyword>
<evidence type="ECO:0000313" key="9">
    <source>
        <dbReference type="Proteomes" id="UP000198771"/>
    </source>
</evidence>
<dbReference type="STRING" id="617002.SAMN05660653_00896"/>
<evidence type="ECO:0000256" key="7">
    <source>
        <dbReference type="PIRSR" id="PIRSR000216-1"/>
    </source>
</evidence>
<dbReference type="GO" id="GO:0051537">
    <property type="term" value="F:2 iron, 2 sulfur cluster binding"/>
    <property type="evidence" value="ECO:0007669"/>
    <property type="project" value="UniProtKB-KW"/>
</dbReference>
<gene>
    <name evidence="8" type="ORF">SAMN05660653_00896</name>
</gene>
<comment type="similarity">
    <text evidence="1">Belongs to the complex I 24 kDa subunit family.</text>
</comment>
<dbReference type="OrthoDB" id="9807941at2"/>
<feature type="binding site" evidence="7">
    <location>
        <position position="125"/>
    </location>
    <ligand>
        <name>[2Fe-2S] cluster</name>
        <dbReference type="ChEBI" id="CHEBI:190135"/>
    </ligand>
</feature>
<feature type="binding site" evidence="7">
    <location>
        <position position="84"/>
    </location>
    <ligand>
        <name>[2Fe-2S] cluster</name>
        <dbReference type="ChEBI" id="CHEBI:190135"/>
    </ligand>
</feature>
<evidence type="ECO:0000256" key="1">
    <source>
        <dbReference type="ARBA" id="ARBA00010643"/>
    </source>
</evidence>
<dbReference type="Gene3D" id="1.10.10.1590">
    <property type="entry name" value="NADH-quinone oxidoreductase subunit E"/>
    <property type="match status" value="1"/>
</dbReference>
<organism evidence="8 9">
    <name type="scientific">Desulfonatronum thiosulfatophilum</name>
    <dbReference type="NCBI Taxonomy" id="617002"/>
    <lineage>
        <taxon>Bacteria</taxon>
        <taxon>Pseudomonadati</taxon>
        <taxon>Thermodesulfobacteriota</taxon>
        <taxon>Desulfovibrionia</taxon>
        <taxon>Desulfovibrionales</taxon>
        <taxon>Desulfonatronaceae</taxon>
        <taxon>Desulfonatronum</taxon>
    </lineage>
</organism>
<feature type="binding site" evidence="7">
    <location>
        <position position="129"/>
    </location>
    <ligand>
        <name>[2Fe-2S] cluster</name>
        <dbReference type="ChEBI" id="CHEBI:190135"/>
    </ligand>
</feature>
<dbReference type="SUPFAM" id="SSF52833">
    <property type="entry name" value="Thioredoxin-like"/>
    <property type="match status" value="1"/>
</dbReference>
<reference evidence="8 9" key="1">
    <citation type="submission" date="2016-10" db="EMBL/GenBank/DDBJ databases">
        <authorList>
            <person name="de Groot N.N."/>
        </authorList>
    </citation>
    <scope>NUCLEOTIDE SEQUENCE [LARGE SCALE GENOMIC DNA]</scope>
    <source>
        <strain evidence="8 9">ASO4-2</strain>
    </source>
</reference>
<dbReference type="GO" id="GO:0016491">
    <property type="term" value="F:oxidoreductase activity"/>
    <property type="evidence" value="ECO:0007669"/>
    <property type="project" value="InterPro"/>
</dbReference>
<sequence>MTTMPTLDDDRKSLSEVLKKYDQGRENLIPMLQEIQDRMSFLSPEAVAMAAEHLGLSENDVYGVATFYAQFRFHPPGRHRIKVCQGTACHVRGGGLVLDAIVRKIGISPGETSEDKNFSLERVACFGSCALPPVVVVDDKVYGKMTARKTEKLIEDLE</sequence>
<proteinExistence type="inferred from homology"/>
<dbReference type="InterPro" id="IPR042128">
    <property type="entry name" value="NuoE_dom"/>
</dbReference>
<dbReference type="PIRSF" id="PIRSF000216">
    <property type="entry name" value="NADH_DH_24kDa"/>
    <property type="match status" value="1"/>
</dbReference>
<feature type="binding site" evidence="7">
    <location>
        <position position="89"/>
    </location>
    <ligand>
        <name>[2Fe-2S] cluster</name>
        <dbReference type="ChEBI" id="CHEBI:190135"/>
    </ligand>
</feature>
<evidence type="ECO:0000256" key="4">
    <source>
        <dbReference type="ARBA" id="ARBA00023004"/>
    </source>
</evidence>
<keyword evidence="5 7" id="KW-0411">Iron-sulfur</keyword>
<accession>A0A1G6BCK8</accession>
<name>A0A1G6BCK8_9BACT</name>
<dbReference type="PANTHER" id="PTHR43342:SF1">
    <property type="entry name" value="BIFURCATING [FEFE] HYDROGENASE GAMMA SUBUNIT"/>
    <property type="match status" value="1"/>
</dbReference>
<dbReference type="Gene3D" id="3.40.30.10">
    <property type="entry name" value="Glutaredoxin"/>
    <property type="match status" value="1"/>
</dbReference>
<dbReference type="InterPro" id="IPR028431">
    <property type="entry name" value="NADP_DH_HndA-like"/>
</dbReference>
<dbReference type="AlphaFoldDB" id="A0A1G6BCK8"/>
<keyword evidence="4 7" id="KW-0408">Iron</keyword>
<dbReference type="InterPro" id="IPR041921">
    <property type="entry name" value="NuoE_N"/>
</dbReference>
<dbReference type="RefSeq" id="WP_092117688.1">
    <property type="nucleotide sequence ID" value="NZ_FMXO01000004.1"/>
</dbReference>
<dbReference type="InterPro" id="IPR002023">
    <property type="entry name" value="NuoE-like"/>
</dbReference>
<protein>
    <submittedName>
        <fullName evidence="8">NADH-quinone oxidoreductase subunit E</fullName>
    </submittedName>
</protein>
<dbReference type="GO" id="GO:0046872">
    <property type="term" value="F:metal ion binding"/>
    <property type="evidence" value="ECO:0007669"/>
    <property type="project" value="UniProtKB-KW"/>
</dbReference>
<dbReference type="PANTHER" id="PTHR43342">
    <property type="entry name" value="NADH-QUINONE OXIDOREDUCTASE, E SUBUNIT"/>
    <property type="match status" value="1"/>
</dbReference>
<comment type="cofactor">
    <cofactor evidence="7">
        <name>[2Fe-2S] cluster</name>
        <dbReference type="ChEBI" id="CHEBI:190135"/>
    </cofactor>
    <text evidence="7">Binds 1 [2Fe-2S] cluster.</text>
</comment>
<dbReference type="Proteomes" id="UP000198771">
    <property type="component" value="Unassembled WGS sequence"/>
</dbReference>
<evidence type="ECO:0000313" key="8">
    <source>
        <dbReference type="EMBL" id="SDB18367.1"/>
    </source>
</evidence>
<dbReference type="CDD" id="cd03064">
    <property type="entry name" value="TRX_Fd_NuoE"/>
    <property type="match status" value="1"/>
</dbReference>
<keyword evidence="9" id="KW-1185">Reference proteome</keyword>
<evidence type="ECO:0000256" key="6">
    <source>
        <dbReference type="ARBA" id="ARBA00034078"/>
    </source>
</evidence>
<comment type="cofactor">
    <cofactor evidence="6">
        <name>[2Fe-2S] cluster</name>
        <dbReference type="ChEBI" id="CHEBI:190135"/>
    </cofactor>
</comment>
<dbReference type="EMBL" id="FMXO01000004">
    <property type="protein sequence ID" value="SDB18367.1"/>
    <property type="molecule type" value="Genomic_DNA"/>
</dbReference>
<evidence type="ECO:0000256" key="2">
    <source>
        <dbReference type="ARBA" id="ARBA00022714"/>
    </source>
</evidence>
<dbReference type="InterPro" id="IPR036249">
    <property type="entry name" value="Thioredoxin-like_sf"/>
</dbReference>
<evidence type="ECO:0000256" key="5">
    <source>
        <dbReference type="ARBA" id="ARBA00023014"/>
    </source>
</evidence>
<dbReference type="Pfam" id="PF01257">
    <property type="entry name" value="2Fe-2S_thioredx"/>
    <property type="match status" value="1"/>
</dbReference>
<dbReference type="NCBIfam" id="NF005722">
    <property type="entry name" value="PRK07539.1-2"/>
    <property type="match status" value="1"/>
</dbReference>